<organism evidence="9 10">
    <name type="scientific">Lacimicrobium alkaliphilum</name>
    <dbReference type="NCBI Taxonomy" id="1526571"/>
    <lineage>
        <taxon>Bacteria</taxon>
        <taxon>Pseudomonadati</taxon>
        <taxon>Pseudomonadota</taxon>
        <taxon>Gammaproteobacteria</taxon>
        <taxon>Alteromonadales</taxon>
        <taxon>Alteromonadaceae</taxon>
        <taxon>Lacimicrobium</taxon>
    </lineage>
</organism>
<keyword evidence="4" id="KW-0808">Transferase</keyword>
<dbReference type="PROSITE" id="PS50109">
    <property type="entry name" value="HIS_KIN"/>
    <property type="match status" value="1"/>
</dbReference>
<accession>A0ABQ1RNS0</accession>
<feature type="domain" description="PAC" evidence="8">
    <location>
        <begin position="204"/>
        <end position="254"/>
    </location>
</feature>
<dbReference type="InterPro" id="IPR005467">
    <property type="entry name" value="His_kinase_dom"/>
</dbReference>
<dbReference type="InterPro" id="IPR036097">
    <property type="entry name" value="HisK_dim/P_sf"/>
</dbReference>
<dbReference type="Pfam" id="PF02518">
    <property type="entry name" value="HATPase_c"/>
    <property type="match status" value="1"/>
</dbReference>
<dbReference type="CDD" id="cd00130">
    <property type="entry name" value="PAS"/>
    <property type="match status" value="3"/>
</dbReference>
<dbReference type="InterPro" id="IPR035965">
    <property type="entry name" value="PAS-like_dom_sf"/>
</dbReference>
<evidence type="ECO:0000259" key="8">
    <source>
        <dbReference type="PROSITE" id="PS50113"/>
    </source>
</evidence>
<feature type="domain" description="PAC" evidence="8">
    <location>
        <begin position="325"/>
        <end position="375"/>
    </location>
</feature>
<dbReference type="Pfam" id="PF13426">
    <property type="entry name" value="PAS_9"/>
    <property type="match status" value="2"/>
</dbReference>
<sequence>MTVDLYKLLVDETPDALIATCPDGKVRLWSGGAEATFGYTQQEAIGKSVYELIIPQDRVEEERDIQSKAQGSDVATYESLRQRKDGSLIYLSISIRAVKDNGGKVKYFVSNQKDVTHQKIERDAKLLAARYLNLLESMPDAIVMVNVTGRVVMSNSQAESMFGWSRKQLLGKPIEVLMPQRFVGPHVGHRSKYFSQPRTRSMGASLELYGLRRDNSEFPVEISLSPIETEEGTMVMSAIRDITERKKAENKFRELLESAPDAMIIVSRDGSIVLVNSQSQKLFGYSREELLGQKVEMLLPARFHDKHPKHRDSFFTEPRVRPMGVGLELYGQRKDGTEFPIEISLSPLDTEGGLLVSSAIRDISERKRVERELQNKNLELEKANSAKDNFLATMSHELRTPLNAIIGFTGTLLMKLPGPLTTDQDKQLRTIRGSARHLLSLINDLLDLAKIGAGKIELNLERLDCREIIQEVSGTLRQSAEDKGLSLECNLPAKKMMVEADKRALSQIVLNLINNAIKFTDKGHVRIGCKRSKSNNKNVVSITVSDTGGGIRKEDQSRLFTAFCRVDSNSTTPQEGTGLGLHLSQRLANLMDAEIVCKSEYGQGSEFSLRLRESLK</sequence>
<evidence type="ECO:0000256" key="4">
    <source>
        <dbReference type="ARBA" id="ARBA00022679"/>
    </source>
</evidence>
<comment type="caution">
    <text evidence="9">The sequence shown here is derived from an EMBL/GenBank/DDBJ whole genome shotgun (WGS) entry which is preliminary data.</text>
</comment>
<dbReference type="SUPFAM" id="SSF55785">
    <property type="entry name" value="PYP-like sensor domain (PAS domain)"/>
    <property type="match status" value="3"/>
</dbReference>
<dbReference type="EMBL" id="BMGJ01000015">
    <property type="protein sequence ID" value="GGD74497.1"/>
    <property type="molecule type" value="Genomic_DNA"/>
</dbReference>
<evidence type="ECO:0000256" key="5">
    <source>
        <dbReference type="ARBA" id="ARBA00022777"/>
    </source>
</evidence>
<gene>
    <name evidence="9" type="ORF">GCM10011357_31910</name>
</gene>
<name>A0ABQ1RNS0_9ALTE</name>
<dbReference type="PROSITE" id="PS50113">
    <property type="entry name" value="PAC"/>
    <property type="match status" value="3"/>
</dbReference>
<dbReference type="SMART" id="SM00091">
    <property type="entry name" value="PAS"/>
    <property type="match status" value="3"/>
</dbReference>
<dbReference type="SUPFAM" id="SSF55874">
    <property type="entry name" value="ATPase domain of HSP90 chaperone/DNA topoisomerase II/histidine kinase"/>
    <property type="match status" value="1"/>
</dbReference>
<dbReference type="InterPro" id="IPR036890">
    <property type="entry name" value="HATPase_C_sf"/>
</dbReference>
<evidence type="ECO:0000256" key="2">
    <source>
        <dbReference type="ARBA" id="ARBA00012438"/>
    </source>
</evidence>
<keyword evidence="3" id="KW-0597">Phosphoprotein</keyword>
<dbReference type="InterPro" id="IPR003594">
    <property type="entry name" value="HATPase_dom"/>
</dbReference>
<dbReference type="InterPro" id="IPR004358">
    <property type="entry name" value="Sig_transdc_His_kin-like_C"/>
</dbReference>
<dbReference type="PROSITE" id="PS50112">
    <property type="entry name" value="PAS"/>
    <property type="match status" value="3"/>
</dbReference>
<dbReference type="Gene3D" id="3.30.565.10">
    <property type="entry name" value="Histidine kinase-like ATPase, C-terminal domain"/>
    <property type="match status" value="1"/>
</dbReference>
<dbReference type="EC" id="2.7.13.3" evidence="2"/>
<dbReference type="SMART" id="SM00387">
    <property type="entry name" value="HATPase_c"/>
    <property type="match status" value="1"/>
</dbReference>
<comment type="catalytic activity">
    <reaction evidence="1">
        <text>ATP + protein L-histidine = ADP + protein N-phospho-L-histidine.</text>
        <dbReference type="EC" id="2.7.13.3"/>
    </reaction>
</comment>
<feature type="domain" description="PAS" evidence="7">
    <location>
        <begin position="127"/>
        <end position="180"/>
    </location>
</feature>
<feature type="domain" description="PAC" evidence="8">
    <location>
        <begin position="75"/>
        <end position="127"/>
    </location>
</feature>
<dbReference type="InterPro" id="IPR000014">
    <property type="entry name" value="PAS"/>
</dbReference>
<dbReference type="PANTHER" id="PTHR43047">
    <property type="entry name" value="TWO-COMPONENT HISTIDINE PROTEIN KINASE"/>
    <property type="match status" value="1"/>
</dbReference>
<dbReference type="Gene3D" id="3.30.450.20">
    <property type="entry name" value="PAS domain"/>
    <property type="match status" value="3"/>
</dbReference>
<dbReference type="SMART" id="SM00086">
    <property type="entry name" value="PAC"/>
    <property type="match status" value="3"/>
</dbReference>
<dbReference type="RefSeq" id="WP_099035917.1">
    <property type="nucleotide sequence ID" value="NZ_BMGJ01000015.1"/>
</dbReference>
<dbReference type="Gene3D" id="1.10.287.130">
    <property type="match status" value="1"/>
</dbReference>
<evidence type="ECO:0000256" key="3">
    <source>
        <dbReference type="ARBA" id="ARBA00022553"/>
    </source>
</evidence>
<dbReference type="SUPFAM" id="SSF47384">
    <property type="entry name" value="Homodimeric domain of signal transducing histidine kinase"/>
    <property type="match status" value="1"/>
</dbReference>
<dbReference type="Proteomes" id="UP000614272">
    <property type="component" value="Unassembled WGS sequence"/>
</dbReference>
<reference evidence="10" key="1">
    <citation type="journal article" date="2019" name="Int. J. Syst. Evol. Microbiol.">
        <title>The Global Catalogue of Microorganisms (GCM) 10K type strain sequencing project: providing services to taxonomists for standard genome sequencing and annotation.</title>
        <authorList>
            <consortium name="The Broad Institute Genomics Platform"/>
            <consortium name="The Broad Institute Genome Sequencing Center for Infectious Disease"/>
            <person name="Wu L."/>
            <person name="Ma J."/>
        </authorList>
    </citation>
    <scope>NUCLEOTIDE SEQUENCE [LARGE SCALE GENOMIC DNA]</scope>
    <source>
        <strain evidence="10">CGMCC 1.12923</strain>
    </source>
</reference>
<feature type="domain" description="PAS" evidence="7">
    <location>
        <begin position="248"/>
        <end position="300"/>
    </location>
</feature>
<evidence type="ECO:0000259" key="6">
    <source>
        <dbReference type="PROSITE" id="PS50109"/>
    </source>
</evidence>
<evidence type="ECO:0000256" key="1">
    <source>
        <dbReference type="ARBA" id="ARBA00000085"/>
    </source>
</evidence>
<dbReference type="PANTHER" id="PTHR43047:SF72">
    <property type="entry name" value="OSMOSENSING HISTIDINE PROTEIN KINASE SLN1"/>
    <property type="match status" value="1"/>
</dbReference>
<dbReference type="SMART" id="SM00388">
    <property type="entry name" value="HisKA"/>
    <property type="match status" value="1"/>
</dbReference>
<protein>
    <recommendedName>
        <fullName evidence="2">histidine kinase</fullName>
        <ecNumber evidence="2">2.7.13.3</ecNumber>
    </recommendedName>
</protein>
<proteinExistence type="predicted"/>
<feature type="domain" description="PAS" evidence="7">
    <location>
        <begin position="2"/>
        <end position="72"/>
    </location>
</feature>
<dbReference type="PRINTS" id="PR00344">
    <property type="entry name" value="BCTRLSENSOR"/>
</dbReference>
<keyword evidence="10" id="KW-1185">Reference proteome</keyword>
<dbReference type="CDD" id="cd16922">
    <property type="entry name" value="HATPase_EvgS-ArcB-TorS-like"/>
    <property type="match status" value="1"/>
</dbReference>
<feature type="domain" description="Histidine kinase" evidence="6">
    <location>
        <begin position="393"/>
        <end position="615"/>
    </location>
</feature>
<dbReference type="NCBIfam" id="TIGR00229">
    <property type="entry name" value="sensory_box"/>
    <property type="match status" value="3"/>
</dbReference>
<dbReference type="InterPro" id="IPR013767">
    <property type="entry name" value="PAS_fold"/>
</dbReference>
<keyword evidence="5" id="KW-0418">Kinase</keyword>
<evidence type="ECO:0000259" key="7">
    <source>
        <dbReference type="PROSITE" id="PS50112"/>
    </source>
</evidence>
<dbReference type="InterPro" id="IPR003661">
    <property type="entry name" value="HisK_dim/P_dom"/>
</dbReference>
<evidence type="ECO:0000313" key="9">
    <source>
        <dbReference type="EMBL" id="GGD74497.1"/>
    </source>
</evidence>
<dbReference type="Pfam" id="PF00989">
    <property type="entry name" value="PAS"/>
    <property type="match status" value="1"/>
</dbReference>
<dbReference type="InterPro" id="IPR001610">
    <property type="entry name" value="PAC"/>
</dbReference>
<dbReference type="Pfam" id="PF00512">
    <property type="entry name" value="HisKA"/>
    <property type="match status" value="1"/>
</dbReference>
<dbReference type="InterPro" id="IPR000700">
    <property type="entry name" value="PAS-assoc_C"/>
</dbReference>
<evidence type="ECO:0000313" key="10">
    <source>
        <dbReference type="Proteomes" id="UP000614272"/>
    </source>
</evidence>
<dbReference type="CDD" id="cd00082">
    <property type="entry name" value="HisKA"/>
    <property type="match status" value="1"/>
</dbReference>